<dbReference type="EMBL" id="QRWQ01000001">
    <property type="protein sequence ID" value="RGT42006.1"/>
    <property type="molecule type" value="Genomic_DNA"/>
</dbReference>
<dbReference type="SUPFAM" id="SSF49265">
    <property type="entry name" value="Fibronectin type III"/>
    <property type="match status" value="1"/>
</dbReference>
<sequence length="2183" mass="238781">MKTRRKKQTKRVLASALAAVVAASAVPVSNSVVHAEESQDRSELKLRYTSAAPDSYDGWEKWSLPIGNSGIGASVFGGVQTERIQLNEKSLWSGGPSESRPDYNGGNLEEKGRNGQTVKEIQQLFANGDNDAASSKCGELVGLSDDAGVNGYGYYLSYGNMYLDFKGISDKDVENYERTLDLNTAIAGVEYDNGDTHYTRENFVSYPDNVLVTRLTAEGGDKLNLDVRVEPDNEAGGGSNKNTIQAQSYQREWETTVKDALISIDGQLKDNQMRFSSQTKVLTEGGTTEDGDEKVTVKDAKAVTIITSIGTDYKNDYPVYRTGESQEQVASRVRAYVDKAADTVVNDSYDTLKQAHVDDYSSIFGRVNLDLGQVPSEKTTDKLLKAYNDGSASEQERRYLEVMLFQYGRYLTIESSRETPEDDPSRATLPSNLQGIWVGANSSAWHSDYHMNVNLQMNYWPTYSTNMAECAQPLISYVDSLREPGRVTAKIYAGVDQGFMAHTQNNPFGWTCPGWSFDWGWSPAAVPWILQNCWEYYEFTGDVSYMQNYIYPMMKEEAIFYDNILIDDGTGHLVSSPSYSPEHGPRTAGNTYEQTLIWQLYEDTIKAAETLGVDADLVATWKDHQSRLKGPIEIGDSGQIKEWYEETTVNSMGQGYGHRHISHMLGLFPGDLISSDTPEYFEAARVSMNNRTDESTGWGMGQRINTWARLADGNRAYKLITDLFKNGIMTNLWDTHPPFQIDGNFGMTSGVAEMLLQSNMGYINMLPALPDAWASGSVSGLVARGNFEVSMNWKNKHLTSAEILSNNGGTATVQVPNASFATITDANGNVVDVKVESQDRVSFETQAGQTYYVKDVPVKGEAPTGLSAKRTDDNTGKLTWDEVKTKKDKDITYNVYRQIESGDVQKIAGGVEKTEYIDKNADKALGTIRYQVSAVVDGKETKLSEKVELTEPLGAGKIDNKDPHIVYTGAWGDWDTANEGNYKDTIKYLNKPTGKETVELEFVGTGIEVITCTNTDRGKYEVFIDGESCGKVDTYSSTTKRQQVVFKKDDLKHGTHTLELKVLNEKVDASSGTKVELDALNILDNTITLPEKVEVSTVSGITTIGKEGTVQMQAKVTPGDTKDKSVTWTSSDTSIASVDENGLVTVHKKNGEVTITATANADSEVSGSCKLTVALFGDLGSGETIVEDASEDGKRNDAISWSGSEWSTWAGEPEKHHGKTKTEVPSTGNQAGKYFEYTFTGTGIEVYAQKHANFASYDVSIDGGKAENVSLAGSGGGDPQQKIFEAKNLENKQHTIRCTIVARDGKTQANLDYLKIFAPVQAAEVNKADLQTAIESGAGLIEGAYDADKWEAFKEAYKVAVEVMNNADADQDAVEKAAAALNAAMEALGDPNVPEIGEVQGEAVHVESSAVILEWGQVKGAASYLVKWNDQEVKTSDTRIRIEGLESGVTYDFNIFALNTKDVPSENAIEIHGITTTDVVKPGVVTEIKATPVDEDSAKLTWTAPADTDVASYNIYQNGVKIGDSKNTEFTMDKLEVGTVYEVRITAVDNAGNESIPAPFKFTFTEPEKENFTLKAAANAEEMGIVSVEPQQDSYEAGTEVTVKAEAKEGFRFVNWTKTGTEEEVSTEAAYKFAITENTDLTANFVKEEVPEEIFHVTIKANDNTMGTVNIDSADGSYKKGEKAEVIAVANEGFRFVNWTDAEGNVISESNPYVFEVTKDLDLTANFEKIPAEKYTFSVAANDEKMGSVAVEPQQDTYEAGTEIKVSAVPASEDYEFVGFTKKGTQEIVSKENPYVFQIQENMELTANFKEVEHSYLIYVESPDPQMGTVTMDPANEGNIYKEGTEITVKAEPKDGYEFTQWLEVTEADGEEVLTPVEGAQAEYKFHAESDRVLRAEFRLAPVPETYYRVVVQSNDENMGRVSMDKEDGTYKEGAIASVKAEAKERFEFVGWKEKGQTEYVSKDAEYQFKVTKNIELTGEFKAVEVPHIPSAQEILDDILANHKIPSEVKAGTETLVLPEVPEGSKIEIVAVNPEGIIGLDGKVTTPENDTDVIVTIQVTDTNRAIAKADVKVLVRGEKADPNPNPDPDPNPNPDPDPDDDNNGNDNNSGNNNNGGSNNGGNNNTGNNGGSSNSGSHNNGSTSGSHSQSVQTGDNANVIMWAVLLVAAVAAVGAVVIIRRKKK</sequence>
<protein>
    <recommendedName>
        <fullName evidence="12">Fibronectin type III domain protein</fullName>
    </recommendedName>
</protein>
<dbReference type="Gene3D" id="2.60.40.1180">
    <property type="entry name" value="Golgi alpha-mannosidase II"/>
    <property type="match status" value="1"/>
</dbReference>
<dbReference type="PANTHER" id="PTHR31084:SF19">
    <property type="entry name" value="GLYCOSYL HYDROLASE FAMILY 95 N-TERMINAL DOMAIN-CONTAINING PROTEIN"/>
    <property type="match status" value="1"/>
</dbReference>
<dbReference type="GO" id="GO:0004560">
    <property type="term" value="F:alpha-L-fucosidase activity"/>
    <property type="evidence" value="ECO:0007669"/>
    <property type="project" value="TreeGrafter"/>
</dbReference>
<dbReference type="InterPro" id="IPR008928">
    <property type="entry name" value="6-hairpin_glycosidase_sf"/>
</dbReference>
<dbReference type="InterPro" id="IPR036116">
    <property type="entry name" value="FN3_sf"/>
</dbReference>
<feature type="region of interest" description="Disordered" evidence="5">
    <location>
        <begin position="90"/>
        <end position="113"/>
    </location>
</feature>
<evidence type="ECO:0000256" key="6">
    <source>
        <dbReference type="SAM" id="Phobius"/>
    </source>
</evidence>
<dbReference type="InterPro" id="IPR008964">
    <property type="entry name" value="Invasin/intimin_cell_adhesion"/>
</dbReference>
<feature type="chain" id="PRO_5019576600" description="Fibronectin type III domain protein" evidence="7">
    <location>
        <begin position="36"/>
        <end position="2183"/>
    </location>
</feature>
<dbReference type="InterPro" id="IPR003961">
    <property type="entry name" value="FN3_dom"/>
</dbReference>
<feature type="compositionally biased region" description="Pro residues" evidence="5">
    <location>
        <begin position="2083"/>
        <end position="2095"/>
    </location>
</feature>
<dbReference type="Gene3D" id="1.50.10.10">
    <property type="match status" value="1"/>
</dbReference>
<keyword evidence="4" id="KW-0572">Peptidoglycan-anchor</keyword>
<evidence type="ECO:0000313" key="11">
    <source>
        <dbReference type="Proteomes" id="UP000283834"/>
    </source>
</evidence>
<dbReference type="Pfam" id="PF18998">
    <property type="entry name" value="Flg_new_2"/>
    <property type="match status" value="5"/>
</dbReference>
<dbReference type="Pfam" id="PF21307">
    <property type="entry name" value="Glyco_hydro_95_C"/>
    <property type="match status" value="1"/>
</dbReference>
<dbReference type="Gene3D" id="2.70.98.50">
    <property type="entry name" value="putative glycoside hydrolase family protein from bacillus halodurans"/>
    <property type="match status" value="1"/>
</dbReference>
<dbReference type="InterPro" id="IPR013780">
    <property type="entry name" value="Glyco_hydro_b"/>
</dbReference>
<reference evidence="10 11" key="1">
    <citation type="submission" date="2018-08" db="EMBL/GenBank/DDBJ databases">
        <title>A genome reference for cultivated species of the human gut microbiota.</title>
        <authorList>
            <person name="Zou Y."/>
            <person name="Xue W."/>
            <person name="Luo G."/>
        </authorList>
    </citation>
    <scope>NUCLEOTIDE SEQUENCE [LARGE SCALE GENOMIC DNA]</scope>
    <source>
        <strain evidence="10 11">AF19-16AC</strain>
    </source>
</reference>
<dbReference type="GO" id="GO:0005975">
    <property type="term" value="P:carbohydrate metabolic process"/>
    <property type="evidence" value="ECO:0007669"/>
    <property type="project" value="InterPro"/>
</dbReference>
<keyword evidence="6" id="KW-0812">Transmembrane</keyword>
<keyword evidence="3 7" id="KW-0732">Signal</keyword>
<keyword evidence="2" id="KW-0964">Secreted</keyword>
<dbReference type="SUPFAM" id="SSF48208">
    <property type="entry name" value="Six-hairpin glycosidases"/>
    <property type="match status" value="1"/>
</dbReference>
<dbReference type="Pfam" id="PF00041">
    <property type="entry name" value="fn3"/>
    <property type="match status" value="1"/>
</dbReference>
<dbReference type="Gene3D" id="1.20.1270.90">
    <property type="entry name" value="AF1782-like"/>
    <property type="match status" value="1"/>
</dbReference>
<accession>A0A412NNZ5</accession>
<dbReference type="InterPro" id="IPR049053">
    <property type="entry name" value="AFCA-like_C"/>
</dbReference>
<keyword evidence="6" id="KW-0472">Membrane</keyword>
<dbReference type="RefSeq" id="WP_118046470.1">
    <property type="nucleotide sequence ID" value="NZ_QRWQ01000001.1"/>
</dbReference>
<evidence type="ECO:0008006" key="12">
    <source>
        <dbReference type="Google" id="ProtNLM"/>
    </source>
</evidence>
<dbReference type="CDD" id="cd00063">
    <property type="entry name" value="FN3"/>
    <property type="match status" value="1"/>
</dbReference>
<feature type="region of interest" description="Disordered" evidence="5">
    <location>
        <begin position="1205"/>
        <end position="1227"/>
    </location>
</feature>
<feature type="region of interest" description="Disordered" evidence="5">
    <location>
        <begin position="2077"/>
        <end position="2151"/>
    </location>
</feature>
<evidence type="ECO:0000259" key="9">
    <source>
        <dbReference type="PROSITE" id="PS50853"/>
    </source>
</evidence>
<evidence type="ECO:0000313" key="10">
    <source>
        <dbReference type="EMBL" id="RGT42006.1"/>
    </source>
</evidence>
<comment type="caution">
    <text evidence="10">The sequence shown here is derived from an EMBL/GenBank/DDBJ whole genome shotgun (WGS) entry which is preliminary data.</text>
</comment>
<dbReference type="InterPro" id="IPR044060">
    <property type="entry name" value="Bacterial_rp_domain"/>
</dbReference>
<evidence type="ECO:0000256" key="4">
    <source>
        <dbReference type="ARBA" id="ARBA00023088"/>
    </source>
</evidence>
<dbReference type="Pfam" id="PF22124">
    <property type="entry name" value="Glyco_hydro_95_cat"/>
    <property type="match status" value="1"/>
</dbReference>
<dbReference type="SMART" id="SM00060">
    <property type="entry name" value="FN3"/>
    <property type="match status" value="3"/>
</dbReference>
<feature type="domain" description="Gram-positive cocci surface proteins LPxTG" evidence="8">
    <location>
        <begin position="2149"/>
        <end position="2183"/>
    </location>
</feature>
<dbReference type="Gene3D" id="2.60.40.1080">
    <property type="match status" value="1"/>
</dbReference>
<dbReference type="PROSITE" id="PS50847">
    <property type="entry name" value="GRAM_POS_ANCHORING"/>
    <property type="match status" value="1"/>
</dbReference>
<proteinExistence type="predicted"/>
<feature type="compositionally biased region" description="Low complexity" evidence="5">
    <location>
        <begin position="2104"/>
        <end position="2146"/>
    </location>
</feature>
<dbReference type="Gene3D" id="2.60.120.260">
    <property type="entry name" value="Galactose-binding domain-like"/>
    <property type="match status" value="2"/>
</dbReference>
<evidence type="ECO:0000256" key="3">
    <source>
        <dbReference type="ARBA" id="ARBA00022729"/>
    </source>
</evidence>
<dbReference type="Proteomes" id="UP000283834">
    <property type="component" value="Unassembled WGS sequence"/>
</dbReference>
<dbReference type="SUPFAM" id="SSF49373">
    <property type="entry name" value="Invasin/intimin cell-adhesion fragments"/>
    <property type="match status" value="1"/>
</dbReference>
<dbReference type="PROSITE" id="PS50853">
    <property type="entry name" value="FN3"/>
    <property type="match status" value="1"/>
</dbReference>
<gene>
    <name evidence="10" type="ORF">DWX36_01985</name>
</gene>
<feature type="domain" description="Fibronectin type-III" evidence="9">
    <location>
        <begin position="1484"/>
        <end position="1569"/>
    </location>
</feature>
<dbReference type="InterPro" id="IPR054363">
    <property type="entry name" value="GH95_cat"/>
</dbReference>
<dbReference type="Pfam" id="PF14498">
    <property type="entry name" value="Glyco_hyd_65N_2"/>
    <property type="match status" value="1"/>
</dbReference>
<keyword evidence="1" id="KW-0134">Cell wall</keyword>
<evidence type="ECO:0000256" key="1">
    <source>
        <dbReference type="ARBA" id="ARBA00022512"/>
    </source>
</evidence>
<evidence type="ECO:0000256" key="5">
    <source>
        <dbReference type="SAM" id="MobiDB-lite"/>
    </source>
</evidence>
<dbReference type="InterPro" id="IPR027414">
    <property type="entry name" value="GH95_N_dom"/>
</dbReference>
<dbReference type="Gene3D" id="2.60.40.10">
    <property type="entry name" value="Immunoglobulins"/>
    <property type="match status" value="3"/>
</dbReference>
<dbReference type="PANTHER" id="PTHR31084">
    <property type="entry name" value="ALPHA-L-FUCOSIDASE 2"/>
    <property type="match status" value="1"/>
</dbReference>
<dbReference type="Pfam" id="PF07554">
    <property type="entry name" value="FIVAR"/>
    <property type="match status" value="1"/>
</dbReference>
<dbReference type="InterPro" id="IPR012341">
    <property type="entry name" value="6hp_glycosidase-like_sf"/>
</dbReference>
<dbReference type="InterPro" id="IPR019931">
    <property type="entry name" value="LPXTG_anchor"/>
</dbReference>
<name>A0A412NNZ5_MEDGN</name>
<evidence type="ECO:0000259" key="8">
    <source>
        <dbReference type="PROSITE" id="PS50847"/>
    </source>
</evidence>
<dbReference type="SMART" id="SM00635">
    <property type="entry name" value="BID_2"/>
    <property type="match status" value="1"/>
</dbReference>
<dbReference type="Pfam" id="PF02368">
    <property type="entry name" value="Big_2"/>
    <property type="match status" value="1"/>
</dbReference>
<feature type="transmembrane region" description="Helical" evidence="6">
    <location>
        <begin position="2158"/>
        <end position="2178"/>
    </location>
</feature>
<organism evidence="10 11">
    <name type="scientific">Mediterraneibacter gnavus</name>
    <name type="common">Ruminococcus gnavus</name>
    <dbReference type="NCBI Taxonomy" id="33038"/>
    <lineage>
        <taxon>Bacteria</taxon>
        <taxon>Bacillati</taxon>
        <taxon>Bacillota</taxon>
        <taxon>Clostridia</taxon>
        <taxon>Lachnospirales</taxon>
        <taxon>Lachnospiraceae</taxon>
        <taxon>Mediterraneibacter</taxon>
    </lineage>
</organism>
<dbReference type="InterPro" id="IPR003343">
    <property type="entry name" value="Big_2"/>
</dbReference>
<dbReference type="InterPro" id="IPR013783">
    <property type="entry name" value="Ig-like_fold"/>
</dbReference>
<evidence type="ECO:0000256" key="2">
    <source>
        <dbReference type="ARBA" id="ARBA00022525"/>
    </source>
</evidence>
<keyword evidence="6" id="KW-1133">Transmembrane helix</keyword>
<feature type="signal peptide" evidence="7">
    <location>
        <begin position="1"/>
        <end position="35"/>
    </location>
</feature>
<evidence type="ECO:0000256" key="7">
    <source>
        <dbReference type="SAM" id="SignalP"/>
    </source>
</evidence>